<proteinExistence type="predicted"/>
<dbReference type="Proteomes" id="UP000233469">
    <property type="component" value="Unassembled WGS sequence"/>
</dbReference>
<accession>A0A2N1MJ72</accession>
<comment type="caution">
    <text evidence="1">The sequence shown here is derived from an EMBL/GenBank/DDBJ whole genome shotgun (WGS) entry which is preliminary data.</text>
</comment>
<protein>
    <submittedName>
        <fullName evidence="1">Uncharacterized protein</fullName>
    </submittedName>
</protein>
<reference evidence="1 2" key="2">
    <citation type="submission" date="2017-10" db="EMBL/GenBank/DDBJ databases">
        <title>Extensive intraspecific genome diversity in a model arbuscular mycorrhizal fungus.</title>
        <authorList>
            <person name="Chen E.C.H."/>
            <person name="Morin E."/>
            <person name="Baudet D."/>
            <person name="Noel J."/>
            <person name="Ndikumana S."/>
            <person name="Charron P."/>
            <person name="St-Onge C."/>
            <person name="Giorgi J."/>
            <person name="Grigoriev I.V."/>
            <person name="Roux C."/>
            <person name="Martin F.M."/>
            <person name="Corradi N."/>
        </authorList>
    </citation>
    <scope>NUCLEOTIDE SEQUENCE [LARGE SCALE GENOMIC DNA]</scope>
    <source>
        <strain evidence="1 2">C2</strain>
    </source>
</reference>
<organism evidence="1 2">
    <name type="scientific">Rhizophagus irregularis</name>
    <dbReference type="NCBI Taxonomy" id="588596"/>
    <lineage>
        <taxon>Eukaryota</taxon>
        <taxon>Fungi</taxon>
        <taxon>Fungi incertae sedis</taxon>
        <taxon>Mucoromycota</taxon>
        <taxon>Glomeromycotina</taxon>
        <taxon>Glomeromycetes</taxon>
        <taxon>Glomerales</taxon>
        <taxon>Glomeraceae</taxon>
        <taxon>Rhizophagus</taxon>
    </lineage>
</organism>
<sequence length="452" mass="52922">MHVDLAELTLSKEVENALATIKELKNISKGTRDYIKYSRKYREIMHSKINFQFLEDPHINTLKQIFLSINGFIGMLTYILNKYPSAMIQAKRISQDMLEGLFVLSEIKSVNYGKTDGTGTEIIEKINKKLNNKENNYIYQKHLVRLAQISSLSYNVFKNLLTDDLIMGKIKFPLGPYHKNVDQENIRIFRLQSERHQLIKTIFYQNSIDKLLQKWQDIIKNIASADNNLKPEKIIVLKLSEALKFSYIIGWIVYKLTKNDNITKLCPEFEAIKTHLMTLNSEQHTEFGSNILQYIHNSLLCNLLLLENFNTLINISTQMLSTCDSINITKYELKDNAREFLYERIIIIYMKSRQKSWQKFNDLIPEKGTSSFRENLKAMCNDTENNIPTLIKKFNLLKDPMFVSELQWLLWAFGDNMNNKRKKSLIPLILEHLKKSTVNSLYSHTFGTVHIW</sequence>
<dbReference type="EMBL" id="LLXL01002139">
    <property type="protein sequence ID" value="PKK61677.1"/>
    <property type="molecule type" value="Genomic_DNA"/>
</dbReference>
<name>A0A2N1MJ72_9GLOM</name>
<reference evidence="1 2" key="1">
    <citation type="submission" date="2016-04" db="EMBL/GenBank/DDBJ databases">
        <title>Genome analyses suggest a sexual origin of heterokaryosis in a supposedly ancient asexual fungus.</title>
        <authorList>
            <person name="Ropars J."/>
            <person name="Sedzielewska K."/>
            <person name="Noel J."/>
            <person name="Charron P."/>
            <person name="Farinelli L."/>
            <person name="Marton T."/>
            <person name="Kruger M."/>
            <person name="Pelin A."/>
            <person name="Brachmann A."/>
            <person name="Corradi N."/>
        </authorList>
    </citation>
    <scope>NUCLEOTIDE SEQUENCE [LARGE SCALE GENOMIC DNA]</scope>
    <source>
        <strain evidence="1 2">C2</strain>
    </source>
</reference>
<dbReference type="VEuPathDB" id="FungiDB:RhiirA1_477902"/>
<evidence type="ECO:0000313" key="2">
    <source>
        <dbReference type="Proteomes" id="UP000233469"/>
    </source>
</evidence>
<dbReference type="AlphaFoldDB" id="A0A2N1MJ72"/>
<evidence type="ECO:0000313" key="1">
    <source>
        <dbReference type="EMBL" id="PKK61677.1"/>
    </source>
</evidence>
<gene>
    <name evidence="1" type="ORF">RhiirC2_791452</name>
</gene>
<dbReference type="VEuPathDB" id="FungiDB:RhiirFUN_000935"/>